<protein>
    <submittedName>
        <fullName evidence="2">Uncharacterized protein</fullName>
    </submittedName>
</protein>
<dbReference type="Proteomes" id="UP000030745">
    <property type="component" value="Unassembled WGS sequence"/>
</dbReference>
<dbReference type="OrthoDB" id="10264588at2759"/>
<name>A0A067BCP7_SAPPC</name>
<evidence type="ECO:0000313" key="3">
    <source>
        <dbReference type="Proteomes" id="UP000030745"/>
    </source>
</evidence>
<gene>
    <name evidence="2" type="ORF">SPRG_18578</name>
</gene>
<reference evidence="2 3" key="1">
    <citation type="journal article" date="2013" name="PLoS Genet.">
        <title>Distinctive expansion of potential virulence genes in the genome of the oomycete fish pathogen Saprolegnia parasitica.</title>
        <authorList>
            <person name="Jiang R.H."/>
            <person name="de Bruijn I."/>
            <person name="Haas B.J."/>
            <person name="Belmonte R."/>
            <person name="Lobach L."/>
            <person name="Christie J."/>
            <person name="van den Ackerveken G."/>
            <person name="Bottin A."/>
            <person name="Bulone V."/>
            <person name="Diaz-Moreno S.M."/>
            <person name="Dumas B."/>
            <person name="Fan L."/>
            <person name="Gaulin E."/>
            <person name="Govers F."/>
            <person name="Grenville-Briggs L.J."/>
            <person name="Horner N.R."/>
            <person name="Levin J.Z."/>
            <person name="Mammella M."/>
            <person name="Meijer H.J."/>
            <person name="Morris P."/>
            <person name="Nusbaum C."/>
            <person name="Oome S."/>
            <person name="Phillips A.J."/>
            <person name="van Rooyen D."/>
            <person name="Rzeszutek E."/>
            <person name="Saraiva M."/>
            <person name="Secombes C.J."/>
            <person name="Seidl M.F."/>
            <person name="Snel B."/>
            <person name="Stassen J.H."/>
            <person name="Sykes S."/>
            <person name="Tripathy S."/>
            <person name="van den Berg H."/>
            <person name="Vega-Arreguin J.C."/>
            <person name="Wawra S."/>
            <person name="Young S.K."/>
            <person name="Zeng Q."/>
            <person name="Dieguez-Uribeondo J."/>
            <person name="Russ C."/>
            <person name="Tyler B.M."/>
            <person name="van West P."/>
        </authorList>
    </citation>
    <scope>NUCLEOTIDE SEQUENCE [LARGE SCALE GENOMIC DNA]</scope>
    <source>
        <strain evidence="2 3">CBS 223.65</strain>
    </source>
</reference>
<feature type="region of interest" description="Disordered" evidence="1">
    <location>
        <begin position="69"/>
        <end position="91"/>
    </location>
</feature>
<proteinExistence type="predicted"/>
<evidence type="ECO:0000256" key="1">
    <source>
        <dbReference type="SAM" id="MobiDB-lite"/>
    </source>
</evidence>
<feature type="region of interest" description="Disordered" evidence="1">
    <location>
        <begin position="1"/>
        <end position="21"/>
    </location>
</feature>
<dbReference type="AlphaFoldDB" id="A0A067BCP7"/>
<organism evidence="2 3">
    <name type="scientific">Saprolegnia parasitica (strain CBS 223.65)</name>
    <dbReference type="NCBI Taxonomy" id="695850"/>
    <lineage>
        <taxon>Eukaryota</taxon>
        <taxon>Sar</taxon>
        <taxon>Stramenopiles</taxon>
        <taxon>Oomycota</taxon>
        <taxon>Saprolegniomycetes</taxon>
        <taxon>Saprolegniales</taxon>
        <taxon>Saprolegniaceae</taxon>
        <taxon>Saprolegnia</taxon>
    </lineage>
</organism>
<evidence type="ECO:0000313" key="2">
    <source>
        <dbReference type="EMBL" id="KDO15883.1"/>
    </source>
</evidence>
<dbReference type="GeneID" id="24140101"/>
<dbReference type="KEGG" id="spar:SPRG_18578"/>
<keyword evidence="3" id="KW-1185">Reference proteome</keyword>
<feature type="non-terminal residue" evidence="2">
    <location>
        <position position="1"/>
    </location>
</feature>
<sequence length="91" mass="10371">RKDESRHVVSSKPPSSDARLPENLSATFDHIVGQLEIITRTLSILEERLCHAEDRISDVARVQTQMLRQQNERLSPSKRLVHPHATDTSPH</sequence>
<dbReference type="EMBL" id="KK584495">
    <property type="protein sequence ID" value="KDO15883.1"/>
    <property type="molecule type" value="Genomic_DNA"/>
</dbReference>
<accession>A0A067BCP7</accession>
<dbReference type="RefSeq" id="XP_012213408.1">
    <property type="nucleotide sequence ID" value="XM_012358018.1"/>
</dbReference>
<dbReference type="VEuPathDB" id="FungiDB:SPRG_18578"/>